<dbReference type="EMBL" id="KM462869">
    <property type="protein sequence ID" value="AIT94094.1"/>
    <property type="molecule type" value="Genomic_DNA"/>
</dbReference>
<dbReference type="RefSeq" id="YP_009105467.1">
    <property type="nucleotide sequence ID" value="NC_025532.1"/>
</dbReference>
<name>A0A097KLN2_9CHLO</name>
<keyword evidence="1" id="KW-0934">Plastid</keyword>
<dbReference type="GeneID" id="22159369"/>
<dbReference type="AlphaFoldDB" id="A0A097KLN2"/>
<evidence type="ECO:0000313" key="1">
    <source>
        <dbReference type="EMBL" id="AIT94094.1"/>
    </source>
</evidence>
<accession>A0A097KLN2</accession>
<organism evidence="1">
    <name type="scientific">Parietochloris pseudoalveolaris</name>
    <dbReference type="NCBI Taxonomy" id="3102"/>
    <lineage>
        <taxon>Eukaryota</taxon>
        <taxon>Viridiplantae</taxon>
        <taxon>Chlorophyta</taxon>
        <taxon>core chlorophytes</taxon>
        <taxon>Trebouxiophyceae</taxon>
        <taxon>Trebouxiales</taxon>
        <taxon>Trebouxiaceae</taxon>
        <taxon>Parietochloris</taxon>
    </lineage>
</organism>
<proteinExistence type="predicted"/>
<geneLocation type="chloroplast" evidence="1"/>
<gene>
    <name evidence="1" type="primary">orf619</name>
</gene>
<keyword evidence="1" id="KW-0150">Chloroplast</keyword>
<sequence>MPRKRKQNPLPVTVKMEKLEQNVRGFLVGTKNVTRGLEGLVRKEPKLALELKELNGLQKALTEDFSVETEREYAPRFLTLQNSMYLDHYFDGDISKCPTVREQSQELGSIHKITTKIATELSDCCEEIKRKLDDLEKSVTKGFSSNKNRLQGYVRYIRDSLQRAFRNLYRFLIRKFNSLNNLIISKFTALTDFLITKFEFLESILENLNRSFTEEITGLFNRIQGEFSSLKSLLERLVSSLEANIKSHITREIGSLKSDLDQKLTLLLEKQDSLERLIITNHSQLQTQIQTEFEIQKLEFGVISRGIGGLLVEIATLQGEMVAGFATVSGGFVEVNALVVRETGSVITQVKTGVREIDNRIDKSSHDLQVKYDEGVKQLEKSISTSEKTLEKDIETETQTLEEFFKEEIKLLPETVAKEVSLWIVGEAYKKWDSVTSYFPSLTFIFVEDTESNEPRRCQIKVRLKKPGTDLTEADIEKLRVLTLAHGNMGYTWGRVRGNYVSGDKRFKTTIYGSSENEIVNILSKICSITEDRVERNLFTFTSGGTLRPSHTRRTIGLDGKSLNDSNYKENFYLKLKRVVLLVNGLQQPIIINIYQAIQIIYQAIQIEKLILVFATNNI</sequence>
<reference evidence="1" key="1">
    <citation type="journal article" date="2014" name="BMC Evol. Biol.">
        <title>Chloroplast phylogenomic analysis resolves deep-level relationships within the green algal class Trebouxiophyceae.</title>
        <authorList>
            <person name="Lemieux C."/>
            <person name="Otis C."/>
            <person name="Turmel M."/>
        </authorList>
    </citation>
    <scope>NUCLEOTIDE SEQUENCE</scope>
</reference>
<protein>
    <submittedName>
        <fullName evidence="1">Uncharacterized protein</fullName>
    </submittedName>
</protein>